<feature type="region of interest" description="Disordered" evidence="1">
    <location>
        <begin position="34"/>
        <end position="53"/>
    </location>
</feature>
<organism evidence="2">
    <name type="scientific">Mycobacterium xenopi 4042</name>
    <dbReference type="NCBI Taxonomy" id="1299334"/>
    <lineage>
        <taxon>Bacteria</taxon>
        <taxon>Bacillati</taxon>
        <taxon>Actinomycetota</taxon>
        <taxon>Actinomycetes</taxon>
        <taxon>Mycobacteriales</taxon>
        <taxon>Mycobacteriaceae</taxon>
        <taxon>Mycobacterium</taxon>
    </lineage>
</organism>
<feature type="compositionally biased region" description="Pro residues" evidence="1">
    <location>
        <begin position="359"/>
        <end position="368"/>
    </location>
</feature>
<name>X7ZG51_MYCXE</name>
<accession>X7ZG51</accession>
<feature type="compositionally biased region" description="Basic and acidic residues" evidence="1">
    <location>
        <begin position="116"/>
        <end position="125"/>
    </location>
</feature>
<feature type="compositionally biased region" description="Low complexity" evidence="1">
    <location>
        <begin position="376"/>
        <end position="390"/>
    </location>
</feature>
<reference evidence="2" key="1">
    <citation type="submission" date="2014-01" db="EMBL/GenBank/DDBJ databases">
        <authorList>
            <person name="Brown-Elliot B."/>
            <person name="Wallace R."/>
            <person name="Lenaerts A."/>
            <person name="Ordway D."/>
            <person name="DeGroote M.A."/>
            <person name="Parker T."/>
            <person name="Sizemore C."/>
            <person name="Tallon L.J."/>
            <person name="Sadzewicz L.K."/>
            <person name="Sengamalay N."/>
            <person name="Fraser C.M."/>
            <person name="Hine E."/>
            <person name="Shefchek K.A."/>
            <person name="Das S.P."/>
            <person name="Tettelin H."/>
        </authorList>
    </citation>
    <scope>NUCLEOTIDE SEQUENCE [LARGE SCALE GENOMIC DNA]</scope>
    <source>
        <strain evidence="2">4042</strain>
    </source>
</reference>
<sequence length="419" mass="47376">MCYVAAVYLLSVCRKTGDQVELMCRLELPRYGHGPDSSARAIKPHQATRAATRPRLRSAVVGRRRRRLEGSPRQPQSGHLRRAGCRQPLVPKDCTQSQRHLAYPRGSAGGCGHHILGSDEKPETDRRMSERHRWMQNRITAICRRLGYEAVPEHWPTRADVYVETTKTALEVQQRPTAFAKRTAARARHGACQTIWLLSHDARGDSVERALFGLPAVRFKIVDLRRIGPDRTIEFEPWTDPTALNEFAVVDVWATTWQLVDEKPYLRRCKMDLHIFLDQVLSGRRIWVRANPVMPRGGKHNQAYAGWVLHEDLLEASRRQACDVEDEAKAVAVQPITADRKNTALVAPDQTPKPVAALRPPPVEPPISPERAMKESAAAQTQSPTTTQAKPPRPRQAPHPSARRALRTKTSRRCWTLSR</sequence>
<feature type="compositionally biased region" description="Basic residues" evidence="1">
    <location>
        <begin position="401"/>
        <end position="412"/>
    </location>
</feature>
<proteinExistence type="predicted"/>
<protein>
    <submittedName>
        <fullName evidence="2">Uncharacterized protein</fullName>
    </submittedName>
</protein>
<comment type="caution">
    <text evidence="2">The sequence shown here is derived from an EMBL/GenBank/DDBJ whole genome shotgun (WGS) entry which is preliminary data.</text>
</comment>
<evidence type="ECO:0000313" key="2">
    <source>
        <dbReference type="EMBL" id="EUA17560.1"/>
    </source>
</evidence>
<feature type="region of interest" description="Disordered" evidence="1">
    <location>
        <begin position="61"/>
        <end position="89"/>
    </location>
</feature>
<dbReference type="AlphaFoldDB" id="X7ZG51"/>
<dbReference type="EMBL" id="JAOB01000076">
    <property type="protein sequence ID" value="EUA17560.1"/>
    <property type="molecule type" value="Genomic_DNA"/>
</dbReference>
<evidence type="ECO:0000256" key="1">
    <source>
        <dbReference type="SAM" id="MobiDB-lite"/>
    </source>
</evidence>
<gene>
    <name evidence="2" type="ORF">I553_10618</name>
</gene>
<dbReference type="PATRIC" id="fig|1299334.3.peg.8117"/>
<feature type="region of interest" description="Disordered" evidence="1">
    <location>
        <begin position="342"/>
        <end position="419"/>
    </location>
</feature>
<feature type="region of interest" description="Disordered" evidence="1">
    <location>
        <begin position="105"/>
        <end position="125"/>
    </location>
</feature>